<sequence length="129" mass="14153">MAWAEPGDVKARWIGGDPLPVTDQQLTTLIEDAEDVILGEFPTMNTLVPDTVPKNRVVRVIARMVIRVIRNPEGIRQVQETTGPYSQSETYGGDNPGELYLTDADRRDLSGRKTAGKAYTVSTVPGGWP</sequence>
<evidence type="ECO:0000256" key="1">
    <source>
        <dbReference type="SAM" id="MobiDB-lite"/>
    </source>
</evidence>
<name>A0ABY8QUT6_9MICO</name>
<evidence type="ECO:0000313" key="2">
    <source>
        <dbReference type="EMBL" id="WGW12748.1"/>
    </source>
</evidence>
<feature type="region of interest" description="Disordered" evidence="1">
    <location>
        <begin position="78"/>
        <end position="98"/>
    </location>
</feature>
<evidence type="ECO:0000313" key="3">
    <source>
        <dbReference type="Proteomes" id="UP001209083"/>
    </source>
</evidence>
<organism evidence="2 3">
    <name type="scientific">Saxibacter everestensis</name>
    <dbReference type="NCBI Taxonomy" id="2909229"/>
    <lineage>
        <taxon>Bacteria</taxon>
        <taxon>Bacillati</taxon>
        <taxon>Actinomycetota</taxon>
        <taxon>Actinomycetes</taxon>
        <taxon>Micrococcales</taxon>
        <taxon>Brevibacteriaceae</taxon>
        <taxon>Saxibacter</taxon>
    </lineage>
</organism>
<reference evidence="2 3" key="1">
    <citation type="submission" date="2023-05" db="EMBL/GenBank/DDBJ databases">
        <title>Lithophilousrod everest ZFBP1038 complete genpme.</title>
        <authorList>
            <person name="Tian M."/>
        </authorList>
    </citation>
    <scope>NUCLEOTIDE SEQUENCE [LARGE SCALE GENOMIC DNA]</scope>
    <source>
        <strain evidence="2 3">ZFBP1038</strain>
    </source>
</reference>
<dbReference type="Proteomes" id="UP001209083">
    <property type="component" value="Chromosome"/>
</dbReference>
<dbReference type="EMBL" id="CP090958">
    <property type="protein sequence ID" value="WGW12748.1"/>
    <property type="molecule type" value="Genomic_DNA"/>
</dbReference>
<proteinExistence type="predicted"/>
<feature type="compositionally biased region" description="Polar residues" evidence="1">
    <location>
        <begin position="78"/>
        <end position="90"/>
    </location>
</feature>
<protein>
    <submittedName>
        <fullName evidence="2">Gp19/Gp15/Gp42 family protein</fullName>
    </submittedName>
</protein>
<keyword evidence="3" id="KW-1185">Reference proteome</keyword>
<accession>A0ABY8QUT6</accession>
<gene>
    <name evidence="2" type="ORF">LWF01_02955</name>
</gene>
<dbReference type="RefSeq" id="WP_349639552.1">
    <property type="nucleotide sequence ID" value="NZ_CP090958.1"/>
</dbReference>